<gene>
    <name evidence="3" type="ORF">KP509_22G063000</name>
</gene>
<dbReference type="Gene3D" id="3.40.50.410">
    <property type="entry name" value="von Willebrand factor, type A domain"/>
    <property type="match status" value="1"/>
</dbReference>
<feature type="region of interest" description="Disordered" evidence="1">
    <location>
        <begin position="1"/>
        <end position="34"/>
    </location>
</feature>
<feature type="compositionally biased region" description="Polar residues" evidence="1">
    <location>
        <begin position="17"/>
        <end position="34"/>
    </location>
</feature>
<dbReference type="AlphaFoldDB" id="A0A8T2S6W1"/>
<sequence length="417" mass="45897">MGLASKIKATQQAAQANPSAPSFNPDPQHQQCTPNYATDAVYPQRQPHGAEYQQQTSYQALNAAYPPHQVHGAEYAYNQPYGHEYGAAHADLRYGAQGASHGGPQGASHIGPEYGAQGPHMAGSHPQQTIQGLPPNLHVTDALARKLQTIIQVQRLEFFYDSRRFQAVLQKLSSVNFAEIAAQWKIGKELAYDLASLILYDIVFYCDDSGSMAFEENGERIEDLKFILSKVSGIATLFDDDGISVRFMNSNVNGDGMRSAEDILRLISQVKFSGATPLGTNFERKVIQPLILGKAVGNQSLTKPVMAIIITDGEPYGESRDKILKVIREAKDALSRTPYGSGALAVQIAQVGKDIRTQKFLEELDKDPSVGAMIDCTSYYEMEEEEFARKGVTLTPELWLLKMCVGTVDPEYDKEDE</sequence>
<feature type="domain" description="VWFA" evidence="2">
    <location>
        <begin position="201"/>
        <end position="398"/>
    </location>
</feature>
<evidence type="ECO:0000313" key="3">
    <source>
        <dbReference type="EMBL" id="KAH7307508.1"/>
    </source>
</evidence>
<evidence type="ECO:0000256" key="1">
    <source>
        <dbReference type="SAM" id="MobiDB-lite"/>
    </source>
</evidence>
<dbReference type="PROSITE" id="PS50234">
    <property type="entry name" value="VWFA"/>
    <property type="match status" value="1"/>
</dbReference>
<dbReference type="Proteomes" id="UP000825935">
    <property type="component" value="Chromosome 22"/>
</dbReference>
<protein>
    <recommendedName>
        <fullName evidence="2">VWFA domain-containing protein</fullName>
    </recommendedName>
</protein>
<organism evidence="3 4">
    <name type="scientific">Ceratopteris richardii</name>
    <name type="common">Triangle waterfern</name>
    <dbReference type="NCBI Taxonomy" id="49495"/>
    <lineage>
        <taxon>Eukaryota</taxon>
        <taxon>Viridiplantae</taxon>
        <taxon>Streptophyta</taxon>
        <taxon>Embryophyta</taxon>
        <taxon>Tracheophyta</taxon>
        <taxon>Polypodiopsida</taxon>
        <taxon>Polypodiidae</taxon>
        <taxon>Polypodiales</taxon>
        <taxon>Pteridineae</taxon>
        <taxon>Pteridaceae</taxon>
        <taxon>Parkerioideae</taxon>
        <taxon>Ceratopteris</taxon>
    </lineage>
</organism>
<comment type="caution">
    <text evidence="3">The sequence shown here is derived from an EMBL/GenBank/DDBJ whole genome shotgun (WGS) entry which is preliminary data.</text>
</comment>
<evidence type="ECO:0000259" key="2">
    <source>
        <dbReference type="PROSITE" id="PS50234"/>
    </source>
</evidence>
<dbReference type="InterPro" id="IPR036465">
    <property type="entry name" value="vWFA_dom_sf"/>
</dbReference>
<dbReference type="PANTHER" id="PTHR34706:SF2">
    <property type="entry name" value="RFEF"/>
    <property type="match status" value="1"/>
</dbReference>
<keyword evidence="4" id="KW-1185">Reference proteome</keyword>
<dbReference type="SUPFAM" id="SSF53300">
    <property type="entry name" value="vWA-like"/>
    <property type="match status" value="1"/>
</dbReference>
<dbReference type="EMBL" id="CM035427">
    <property type="protein sequence ID" value="KAH7307508.1"/>
    <property type="molecule type" value="Genomic_DNA"/>
</dbReference>
<reference evidence="3" key="1">
    <citation type="submission" date="2021-08" db="EMBL/GenBank/DDBJ databases">
        <title>WGS assembly of Ceratopteris richardii.</title>
        <authorList>
            <person name="Marchant D.B."/>
            <person name="Chen G."/>
            <person name="Jenkins J."/>
            <person name="Shu S."/>
            <person name="Leebens-Mack J."/>
            <person name="Grimwood J."/>
            <person name="Schmutz J."/>
            <person name="Soltis P."/>
            <person name="Soltis D."/>
            <person name="Chen Z.-H."/>
        </authorList>
    </citation>
    <scope>NUCLEOTIDE SEQUENCE</scope>
    <source>
        <strain evidence="3">Whitten #5841</strain>
        <tissue evidence="3">Leaf</tissue>
    </source>
</reference>
<name>A0A8T2S6W1_CERRI</name>
<proteinExistence type="predicted"/>
<accession>A0A8T2S6W1</accession>
<dbReference type="InterPro" id="IPR002035">
    <property type="entry name" value="VWF_A"/>
</dbReference>
<dbReference type="OrthoDB" id="2142040at2759"/>
<dbReference type="OMA" id="NIRNADQ"/>
<dbReference type="PANTHER" id="PTHR34706">
    <property type="entry name" value="SLR1338 PROTEIN"/>
    <property type="match status" value="1"/>
</dbReference>
<evidence type="ECO:0000313" key="4">
    <source>
        <dbReference type="Proteomes" id="UP000825935"/>
    </source>
</evidence>